<feature type="transmembrane region" description="Helical" evidence="8">
    <location>
        <begin position="624"/>
        <end position="642"/>
    </location>
</feature>
<dbReference type="SMART" id="SM00382">
    <property type="entry name" value="AAA"/>
    <property type="match status" value="2"/>
</dbReference>
<dbReference type="InterPro" id="IPR027417">
    <property type="entry name" value="P-loop_NTPase"/>
</dbReference>
<evidence type="ECO:0000256" key="5">
    <source>
        <dbReference type="ARBA" id="ARBA00022989"/>
    </source>
</evidence>
<feature type="transmembrane region" description="Helical" evidence="8">
    <location>
        <begin position="20"/>
        <end position="40"/>
    </location>
</feature>
<dbReference type="PROSITE" id="PS50929">
    <property type="entry name" value="ABC_TM1F"/>
    <property type="match status" value="2"/>
</dbReference>
<dbReference type="PANTHER" id="PTHR24221">
    <property type="entry name" value="ATP-BINDING CASSETTE SUB-FAMILY B"/>
    <property type="match status" value="1"/>
</dbReference>
<dbReference type="InterPro" id="IPR017871">
    <property type="entry name" value="ABC_transporter-like_CS"/>
</dbReference>
<feature type="region of interest" description="Disordered" evidence="7">
    <location>
        <begin position="556"/>
        <end position="583"/>
    </location>
</feature>
<feature type="transmembrane region" description="Helical" evidence="8">
    <location>
        <begin position="245"/>
        <end position="273"/>
    </location>
</feature>
<dbReference type="InterPro" id="IPR003593">
    <property type="entry name" value="AAA+_ATPase"/>
</dbReference>
<keyword evidence="2 8" id="KW-0812">Transmembrane</keyword>
<dbReference type="InterPro" id="IPR014216">
    <property type="entry name" value="ABC_transptr_CydD"/>
</dbReference>
<dbReference type="RefSeq" id="WP_344734614.1">
    <property type="nucleotide sequence ID" value="NZ_BAAAZH010000026.1"/>
</dbReference>
<evidence type="ECO:0000256" key="4">
    <source>
        <dbReference type="ARBA" id="ARBA00022840"/>
    </source>
</evidence>
<dbReference type="NCBIfam" id="TIGR02868">
    <property type="entry name" value="CydC"/>
    <property type="match status" value="1"/>
</dbReference>
<dbReference type="PROSITE" id="PS50893">
    <property type="entry name" value="ABC_TRANSPORTER_2"/>
    <property type="match status" value="2"/>
</dbReference>
<dbReference type="Gene3D" id="1.20.1560.10">
    <property type="entry name" value="ABC transporter type 1, transmembrane domain"/>
    <property type="match status" value="2"/>
</dbReference>
<evidence type="ECO:0000259" key="10">
    <source>
        <dbReference type="PROSITE" id="PS50929"/>
    </source>
</evidence>
<dbReference type="InterPro" id="IPR036640">
    <property type="entry name" value="ABC1_TM_sf"/>
</dbReference>
<sequence>MARPLDPRLIRHLTPARASLGAMLGAGVVASLLVIGQAVAVTELVLSVLPGRPHDHAVRWAVVVAVVLAARGLVGWIGDVAAARAAARVGTALRRRLMAAELAAPGAAGAAGAGESASIGGTAVLLTRGVSAAEPYLTRYLPALVLAAVLPPLTVVVIATQDLLSAVIVLATLPLVPLFGALVGLATRDRAAEQWREMSALSGHFLDVVRGLPTLVAYRRARVQSARIGAVTDRYRRASMGTLRVAFASSAVLETVATLSVALVAVTVGVRLAGGDLDLRTALVVLLLAPEAYWPLRRVGAEFHAAAEGTATFEAATAVLDAAEAAAGATGVAAPDGVGLDLLALSVIYPGRRTPALAPFSAQVPAAGLTALVGPSGCGKSTLLAAIAGLVPATGTITAGGVRVGGPAWQRRIAWLPQRPVFVADTVAANLRLGAPTASDAELEDVLGQVALAERIAALPGGLEAPVGEDGAPFSAGERARLALARVVLAVRVGGRRWVLLDEPTAHLDPVTERIVTGAVLDLAREAAVVVVAHQPELVELADLVLRLPAPASAPGPSVPAVTAPSDRAGDAPVTTASAAPEPTRASLGSRLALGSLLGGLASSSGVALTATAGWLIVQASHRPAVLTMLVAIVGVRAFGLARPALRYAERLVSHDAALRLLAERRVRVYEALVPLVPARLGTTGRRGDVLSSIVDDVDSVVDRELRVRSPLHAALLATTLATAVAAWLLPLAGLTLVGTAVVAGGGAWLLARIGASSAERRSLDDRAALSAAVVEAVQVADELRMWQATEAAVERVGVLSDRLGRASVRAAAGLTTGRLWVLALAGAGIAATALLGRSPAEQGLVSGPMLALLVLLPLALADVLMPLADAGALDARTRAAEDRLDRWERTPPAVRDTVATGLPVGDAVAWDAARARWTPGAPLTALLSLTLEPGRRIGLVGPSGSGKSTVAALALRFLDPAGGRVALGGADLRSLALDDVRTRIGLVDDDPHVFATTLLENVRLARPDADRAAVEDALRRACLGPWLDALPDGLDTWLGDGHAALSGGERARLGVARAVLAGPAVLVLDEPAAHLDHATATALAREVLGRQVIGSDRAVLWITHSPVGLDLVDEVVTLAPLDPMIPLGVSKIGTVVPARQAPRDDDPR</sequence>
<feature type="transmembrane region" description="Helical" evidence="8">
    <location>
        <begin position="850"/>
        <end position="869"/>
    </location>
</feature>
<feature type="domain" description="ABC transmembrane type-1" evidence="10">
    <location>
        <begin position="593"/>
        <end position="871"/>
    </location>
</feature>
<dbReference type="EMBL" id="BAAAZH010000026">
    <property type="protein sequence ID" value="GAA4125202.1"/>
    <property type="molecule type" value="Genomic_DNA"/>
</dbReference>
<evidence type="ECO:0000256" key="1">
    <source>
        <dbReference type="ARBA" id="ARBA00004651"/>
    </source>
</evidence>
<feature type="domain" description="ABC transmembrane type-1" evidence="10">
    <location>
        <begin position="22"/>
        <end position="308"/>
    </location>
</feature>
<comment type="caution">
    <text evidence="11">The sequence shown here is derived from an EMBL/GenBank/DDBJ whole genome shotgun (WGS) entry which is preliminary data.</text>
</comment>
<keyword evidence="3" id="KW-0547">Nucleotide-binding</keyword>
<dbReference type="PANTHER" id="PTHR24221:SF590">
    <property type="entry name" value="COMPONENT LINKED WITH THE ASSEMBLY OF CYTOCHROME' TRANSPORT TRANSMEMBRANE ATP-BINDING PROTEIN ABC TRANSPORTER CYDD-RELATED"/>
    <property type="match status" value="1"/>
</dbReference>
<evidence type="ECO:0000259" key="9">
    <source>
        <dbReference type="PROSITE" id="PS50893"/>
    </source>
</evidence>
<keyword evidence="5 8" id="KW-1133">Transmembrane helix</keyword>
<dbReference type="InterPro" id="IPR039421">
    <property type="entry name" value="Type_1_exporter"/>
</dbReference>
<dbReference type="CDD" id="cd18584">
    <property type="entry name" value="ABC_6TM_AarD_CydD"/>
    <property type="match status" value="1"/>
</dbReference>
<proteinExistence type="predicted"/>
<organism evidence="11 12">
    <name type="scientific">Nocardioides fonticola</name>
    <dbReference type="NCBI Taxonomy" id="450363"/>
    <lineage>
        <taxon>Bacteria</taxon>
        <taxon>Bacillati</taxon>
        <taxon>Actinomycetota</taxon>
        <taxon>Actinomycetes</taxon>
        <taxon>Propionibacteriales</taxon>
        <taxon>Nocardioidaceae</taxon>
        <taxon>Nocardioides</taxon>
    </lineage>
</organism>
<dbReference type="InterPro" id="IPR003439">
    <property type="entry name" value="ABC_transporter-like_ATP-bd"/>
</dbReference>
<feature type="transmembrane region" description="Helical" evidence="8">
    <location>
        <begin position="60"/>
        <end position="87"/>
    </location>
</feature>
<dbReference type="InterPro" id="IPR014223">
    <property type="entry name" value="ABC_CydC/D"/>
</dbReference>
<evidence type="ECO:0000256" key="8">
    <source>
        <dbReference type="SAM" id="Phobius"/>
    </source>
</evidence>
<evidence type="ECO:0000256" key="2">
    <source>
        <dbReference type="ARBA" id="ARBA00022692"/>
    </source>
</evidence>
<dbReference type="InterPro" id="IPR011527">
    <property type="entry name" value="ABC1_TM_dom"/>
</dbReference>
<dbReference type="NCBIfam" id="TIGR02857">
    <property type="entry name" value="CydD"/>
    <property type="match status" value="1"/>
</dbReference>
<name>A0ABP7XT85_9ACTN</name>
<dbReference type="Pfam" id="PF00664">
    <property type="entry name" value="ABC_membrane"/>
    <property type="match status" value="1"/>
</dbReference>
<evidence type="ECO:0000256" key="6">
    <source>
        <dbReference type="ARBA" id="ARBA00023136"/>
    </source>
</evidence>
<protein>
    <submittedName>
        <fullName evidence="11">Thiol reductant ABC exporter subunit CydD</fullName>
    </submittedName>
</protein>
<dbReference type="SUPFAM" id="SSF52540">
    <property type="entry name" value="P-loop containing nucleoside triphosphate hydrolases"/>
    <property type="match status" value="2"/>
</dbReference>
<keyword evidence="4" id="KW-0067">ATP-binding</keyword>
<accession>A0ABP7XT85</accession>
<evidence type="ECO:0000313" key="11">
    <source>
        <dbReference type="EMBL" id="GAA4125202.1"/>
    </source>
</evidence>
<feature type="transmembrane region" description="Helical" evidence="8">
    <location>
        <begin position="166"/>
        <end position="186"/>
    </location>
</feature>
<feature type="domain" description="ABC transporter" evidence="9">
    <location>
        <begin position="342"/>
        <end position="575"/>
    </location>
</feature>
<feature type="transmembrane region" description="Helical" evidence="8">
    <location>
        <begin position="592"/>
        <end position="618"/>
    </location>
</feature>
<evidence type="ECO:0000313" key="12">
    <source>
        <dbReference type="Proteomes" id="UP001501495"/>
    </source>
</evidence>
<dbReference type="Pfam" id="PF00005">
    <property type="entry name" value="ABC_tran"/>
    <property type="match status" value="2"/>
</dbReference>
<dbReference type="Gene3D" id="3.40.50.300">
    <property type="entry name" value="P-loop containing nucleotide triphosphate hydrolases"/>
    <property type="match status" value="2"/>
</dbReference>
<reference evidence="12" key="1">
    <citation type="journal article" date="2019" name="Int. J. Syst. Evol. Microbiol.">
        <title>The Global Catalogue of Microorganisms (GCM) 10K type strain sequencing project: providing services to taxonomists for standard genome sequencing and annotation.</title>
        <authorList>
            <consortium name="The Broad Institute Genomics Platform"/>
            <consortium name="The Broad Institute Genome Sequencing Center for Infectious Disease"/>
            <person name="Wu L."/>
            <person name="Ma J."/>
        </authorList>
    </citation>
    <scope>NUCLEOTIDE SEQUENCE [LARGE SCALE GENOMIC DNA]</scope>
    <source>
        <strain evidence="12">JCM 16703</strain>
    </source>
</reference>
<dbReference type="Proteomes" id="UP001501495">
    <property type="component" value="Unassembled WGS sequence"/>
</dbReference>
<dbReference type="PROSITE" id="PS00211">
    <property type="entry name" value="ABC_TRANSPORTER_1"/>
    <property type="match status" value="2"/>
</dbReference>
<keyword evidence="12" id="KW-1185">Reference proteome</keyword>
<evidence type="ECO:0000256" key="3">
    <source>
        <dbReference type="ARBA" id="ARBA00022741"/>
    </source>
</evidence>
<feature type="transmembrane region" description="Helical" evidence="8">
    <location>
        <begin position="735"/>
        <end position="752"/>
    </location>
</feature>
<feature type="domain" description="ABC transporter" evidence="9">
    <location>
        <begin position="903"/>
        <end position="1146"/>
    </location>
</feature>
<feature type="transmembrane region" description="Helical" evidence="8">
    <location>
        <begin position="820"/>
        <end position="838"/>
    </location>
</feature>
<evidence type="ECO:0000256" key="7">
    <source>
        <dbReference type="SAM" id="MobiDB-lite"/>
    </source>
</evidence>
<dbReference type="SUPFAM" id="SSF90123">
    <property type="entry name" value="ABC transporter transmembrane region"/>
    <property type="match status" value="2"/>
</dbReference>
<keyword evidence="6 8" id="KW-0472">Membrane</keyword>
<feature type="transmembrane region" description="Helical" evidence="8">
    <location>
        <begin position="140"/>
        <end position="160"/>
    </location>
</feature>
<gene>
    <name evidence="11" type="primary">cydD</name>
    <name evidence="11" type="ORF">GCM10022215_33500</name>
</gene>
<comment type="subcellular location">
    <subcellularLocation>
        <location evidence="1">Cell membrane</location>
        <topology evidence="1">Multi-pass membrane protein</topology>
    </subcellularLocation>
</comment>